<evidence type="ECO:0000313" key="2">
    <source>
        <dbReference type="EMBL" id="KAF2458591.1"/>
    </source>
</evidence>
<feature type="region of interest" description="Disordered" evidence="1">
    <location>
        <begin position="440"/>
        <end position="485"/>
    </location>
</feature>
<feature type="compositionally biased region" description="Low complexity" evidence="1">
    <location>
        <begin position="336"/>
        <end position="362"/>
    </location>
</feature>
<feature type="compositionally biased region" description="Basic and acidic residues" evidence="1">
    <location>
        <begin position="279"/>
        <end position="289"/>
    </location>
</feature>
<keyword evidence="3" id="KW-1185">Reference proteome</keyword>
<feature type="region of interest" description="Disordered" evidence="1">
    <location>
        <begin position="333"/>
        <end position="408"/>
    </location>
</feature>
<feature type="compositionally biased region" description="Basic and acidic residues" evidence="1">
    <location>
        <begin position="387"/>
        <end position="396"/>
    </location>
</feature>
<dbReference type="EMBL" id="MU001677">
    <property type="protein sequence ID" value="KAF2458591.1"/>
    <property type="molecule type" value="Genomic_DNA"/>
</dbReference>
<gene>
    <name evidence="2" type="ORF">BDY21DRAFT_362823</name>
</gene>
<protein>
    <submittedName>
        <fullName evidence="2">Uncharacterized protein</fullName>
    </submittedName>
</protein>
<sequence length="537" mass="58584">MVPSTIPFWTWNNGDLTATHCLVARTGDEELAVDWEGGRCEQNTRACLSGPGGFCTSRVAKEAKKRREETQDGAARWTVEVRAANGSLRTARWFDQLESPETWGSAETRGRSFAAGRGPRSSHSFVPVQLVAQQQQRQQQRPLEATPAARALWRAKHKPPLTARAQAKQGFLHEPQQKEGGWHEPQIECPERRSKEELEETSRAREPTKQQEETRAFLQAAGEGSQARAPLDAWIWAGVGRGRSGQAQAPPASPVWRTSPRAEGPRELREAPAGSLLARPERRHAELPSRDAQPARSPTMDLQEPWFARSFAEKRRPGARALGARWDGSAGARAFAAGDSSPRGASSSPSSAGSKASEAANGGADGRDPGLKLPWRRGRGASAGPFSDKRWHRVDPRSGLPSGITRTPPPLFVALRERPRHAFLLGVAKLCFVSRAAYRPHKASPNRPTHNHGASDKSTRPEKAERDERAGLRGKRPMALSPFRTPAYPNGVSTCAQLKHRHSSVTLVLARWLAAGRHALPRPFSSSSSPSSSVGGQ</sequence>
<reference evidence="2" key="1">
    <citation type="journal article" date="2020" name="Stud. Mycol.">
        <title>101 Dothideomycetes genomes: a test case for predicting lifestyles and emergence of pathogens.</title>
        <authorList>
            <person name="Haridas S."/>
            <person name="Albert R."/>
            <person name="Binder M."/>
            <person name="Bloem J."/>
            <person name="Labutti K."/>
            <person name="Salamov A."/>
            <person name="Andreopoulos B."/>
            <person name="Baker S."/>
            <person name="Barry K."/>
            <person name="Bills G."/>
            <person name="Bluhm B."/>
            <person name="Cannon C."/>
            <person name="Castanera R."/>
            <person name="Culley D."/>
            <person name="Daum C."/>
            <person name="Ezra D."/>
            <person name="Gonzalez J."/>
            <person name="Henrissat B."/>
            <person name="Kuo A."/>
            <person name="Liang C."/>
            <person name="Lipzen A."/>
            <person name="Lutzoni F."/>
            <person name="Magnuson J."/>
            <person name="Mondo S."/>
            <person name="Nolan M."/>
            <person name="Ohm R."/>
            <person name="Pangilinan J."/>
            <person name="Park H.-J."/>
            <person name="Ramirez L."/>
            <person name="Alfaro M."/>
            <person name="Sun H."/>
            <person name="Tritt A."/>
            <person name="Yoshinaga Y."/>
            <person name="Zwiers L.-H."/>
            <person name="Turgeon B."/>
            <person name="Goodwin S."/>
            <person name="Spatafora J."/>
            <person name="Crous P."/>
            <person name="Grigoriev I."/>
        </authorList>
    </citation>
    <scope>NUCLEOTIDE SEQUENCE</scope>
    <source>
        <strain evidence="2">ATCC 16933</strain>
    </source>
</reference>
<evidence type="ECO:0000313" key="3">
    <source>
        <dbReference type="Proteomes" id="UP000799766"/>
    </source>
</evidence>
<proteinExistence type="predicted"/>
<feature type="compositionally biased region" description="Basic and acidic residues" evidence="1">
    <location>
        <begin position="175"/>
        <end position="213"/>
    </location>
</feature>
<accession>A0A6A6P3J4</accession>
<dbReference type="Proteomes" id="UP000799766">
    <property type="component" value="Unassembled WGS sequence"/>
</dbReference>
<feature type="region of interest" description="Disordered" evidence="1">
    <location>
        <begin position="242"/>
        <end position="303"/>
    </location>
</feature>
<dbReference type="AlphaFoldDB" id="A0A6A6P3J4"/>
<organism evidence="2 3">
    <name type="scientific">Lineolata rhizophorae</name>
    <dbReference type="NCBI Taxonomy" id="578093"/>
    <lineage>
        <taxon>Eukaryota</taxon>
        <taxon>Fungi</taxon>
        <taxon>Dikarya</taxon>
        <taxon>Ascomycota</taxon>
        <taxon>Pezizomycotina</taxon>
        <taxon>Dothideomycetes</taxon>
        <taxon>Dothideomycetes incertae sedis</taxon>
        <taxon>Lineolatales</taxon>
        <taxon>Lineolataceae</taxon>
        <taxon>Lineolata</taxon>
    </lineage>
</organism>
<feature type="region of interest" description="Disordered" evidence="1">
    <location>
        <begin position="173"/>
        <end position="213"/>
    </location>
</feature>
<name>A0A6A6P3J4_9PEZI</name>
<evidence type="ECO:0000256" key="1">
    <source>
        <dbReference type="SAM" id="MobiDB-lite"/>
    </source>
</evidence>
<feature type="compositionally biased region" description="Basic and acidic residues" evidence="1">
    <location>
        <begin position="453"/>
        <end position="471"/>
    </location>
</feature>